<proteinExistence type="predicted"/>
<feature type="compositionally biased region" description="Polar residues" evidence="1">
    <location>
        <begin position="219"/>
        <end position="231"/>
    </location>
</feature>
<evidence type="ECO:0000313" key="5">
    <source>
        <dbReference type="Proteomes" id="UP000186323"/>
    </source>
</evidence>
<feature type="compositionally biased region" description="Low complexity" evidence="1">
    <location>
        <begin position="196"/>
        <end position="217"/>
    </location>
</feature>
<evidence type="ECO:0000256" key="1">
    <source>
        <dbReference type="SAM" id="MobiDB-lite"/>
    </source>
</evidence>
<keyword evidence="5" id="KW-1185">Reference proteome</keyword>
<dbReference type="RefSeq" id="WP_072337114.1">
    <property type="nucleotide sequence ID" value="NZ_DBGALU010000097.1"/>
</dbReference>
<dbReference type="PANTHER" id="PTHR34606:SF15">
    <property type="entry name" value="BON DOMAIN-CONTAINING PROTEIN"/>
    <property type="match status" value="1"/>
</dbReference>
<dbReference type="KEGG" id="dpg:DESPIGER_2428"/>
<dbReference type="AlphaFoldDB" id="A0A1K1LHS0"/>
<evidence type="ECO:0000259" key="3">
    <source>
        <dbReference type="PROSITE" id="PS50914"/>
    </source>
</evidence>
<dbReference type="PROSITE" id="PS50914">
    <property type="entry name" value="BON"/>
    <property type="match status" value="1"/>
</dbReference>
<dbReference type="OrthoDB" id="5459784at2"/>
<protein>
    <submittedName>
        <fullName evidence="4">Transporter, putative</fullName>
    </submittedName>
</protein>
<accession>A0A1K1LHS0</accession>
<dbReference type="EMBL" id="LT630450">
    <property type="protein sequence ID" value="SFV74249.1"/>
    <property type="molecule type" value="Genomic_DNA"/>
</dbReference>
<feature type="domain" description="BON" evidence="3">
    <location>
        <begin position="109"/>
        <end position="177"/>
    </location>
</feature>
<dbReference type="PANTHER" id="PTHR34606">
    <property type="entry name" value="BON DOMAIN-CONTAINING PROTEIN"/>
    <property type="match status" value="1"/>
</dbReference>
<reference evidence="5" key="1">
    <citation type="submission" date="2016-10" db="EMBL/GenBank/DDBJ databases">
        <authorList>
            <person name="Wegmann U."/>
        </authorList>
    </citation>
    <scope>NUCLEOTIDE SEQUENCE [LARGE SCALE GENOMIC DNA]</scope>
</reference>
<dbReference type="InterPro" id="IPR007055">
    <property type="entry name" value="BON_dom"/>
</dbReference>
<feature type="region of interest" description="Disordered" evidence="1">
    <location>
        <begin position="183"/>
        <end position="251"/>
    </location>
</feature>
<dbReference type="PROSITE" id="PS51257">
    <property type="entry name" value="PROKAR_LIPOPROTEIN"/>
    <property type="match status" value="1"/>
</dbReference>
<dbReference type="Pfam" id="PF04972">
    <property type="entry name" value="BON"/>
    <property type="match status" value="2"/>
</dbReference>
<evidence type="ECO:0000313" key="4">
    <source>
        <dbReference type="EMBL" id="SFV74249.1"/>
    </source>
</evidence>
<gene>
    <name evidence="4" type="ORF">DESPIGER_2428</name>
</gene>
<dbReference type="Proteomes" id="UP000186323">
    <property type="component" value="Chromosome I"/>
</dbReference>
<dbReference type="SMART" id="SM00749">
    <property type="entry name" value="BON"/>
    <property type="match status" value="1"/>
</dbReference>
<sequence>MRYFVPLLLLCCLTLSSGCGMLYGVYDDQRLGGTISDDKEISLGIKSDLMDANLSQGWGIKVYCYYGHVFLVGEAPEKMRSQAIRIARRHKGVRSVTSHWFTPAKSDTGDFVLATKLRTELIGTSGLSSTRIDTEVNAGRVVLLGVVKDEAERKLAIRAARQVEGVKQVISYLMLPQKQADMPVPRGQVVPGAGQGTQPAATPAAAPSTAPAAQPAAQNVPTMPPANSSHKLTPPTAPPPPPVGEEAAGAV</sequence>
<feature type="signal peptide" evidence="2">
    <location>
        <begin position="1"/>
        <end position="22"/>
    </location>
</feature>
<feature type="chain" id="PRO_5012814654" evidence="2">
    <location>
        <begin position="23"/>
        <end position="251"/>
    </location>
</feature>
<dbReference type="InterPro" id="IPR014004">
    <property type="entry name" value="Transpt-assoc_nodulatn_dom_bac"/>
</dbReference>
<name>A0A1K1LHS0_9BACT</name>
<dbReference type="Gene3D" id="3.30.1340.30">
    <property type="match status" value="1"/>
</dbReference>
<evidence type="ECO:0000256" key="2">
    <source>
        <dbReference type="SAM" id="SignalP"/>
    </source>
</evidence>
<keyword evidence="2" id="KW-0732">Signal</keyword>
<organism evidence="4 5">
    <name type="scientific">Desulfovibrio piger</name>
    <dbReference type="NCBI Taxonomy" id="901"/>
    <lineage>
        <taxon>Bacteria</taxon>
        <taxon>Pseudomonadati</taxon>
        <taxon>Thermodesulfobacteriota</taxon>
        <taxon>Desulfovibrionia</taxon>
        <taxon>Desulfovibrionales</taxon>
        <taxon>Desulfovibrionaceae</taxon>
        <taxon>Desulfovibrio</taxon>
    </lineage>
</organism>
<dbReference type="InterPro" id="IPR051686">
    <property type="entry name" value="Lipoprotein_DolP"/>
</dbReference>